<protein>
    <recommendedName>
        <fullName evidence="1">RNA-directed DNA polymerase</fullName>
        <ecNumber evidence="1">2.7.7.49</ecNumber>
    </recommendedName>
</protein>
<keyword evidence="4" id="KW-1185">Reference proteome</keyword>
<evidence type="ECO:0000313" key="4">
    <source>
        <dbReference type="Proteomes" id="UP000054047"/>
    </source>
</evidence>
<feature type="domain" description="Integrase zinc-binding" evidence="2">
    <location>
        <begin position="93"/>
        <end position="151"/>
    </location>
</feature>
<dbReference type="GO" id="GO:0003676">
    <property type="term" value="F:nucleic acid binding"/>
    <property type="evidence" value="ECO:0007669"/>
    <property type="project" value="InterPro"/>
</dbReference>
<dbReference type="AlphaFoldDB" id="A0A0C2GPB6"/>
<sequence length="249" mass="28647">MSYDAEIKYRPGKLNAVSDALSRYDGKTNAVTQSQLPTLEEVRRNQLVSPFSERIERLRESPVDPSIRKKQFCLLNDVLYYDDGNKYRLVIPNAELQKRIIAHHHESVLDGGHFGVAKTLQKIRDKFYWRDMNAHTSKFVKSCETCQFVKSPYQCIRLEKLGTFAETNRPFQRVHLDIIGPLPISLGGHSFILIHTCSFTKYVICSPVSNQKTKTIAKAFVNDVICKSEFLKNLRQIVAQIIRATFPRK</sequence>
<evidence type="ECO:0000256" key="1">
    <source>
        <dbReference type="ARBA" id="ARBA00012493"/>
    </source>
</evidence>
<dbReference type="FunFam" id="1.10.340.70:FF:000001">
    <property type="entry name" value="Retrovirus-related Pol polyprotein from transposon gypsy-like Protein"/>
    <property type="match status" value="1"/>
</dbReference>
<name>A0A0C2GPB6_9BILA</name>
<evidence type="ECO:0000313" key="3">
    <source>
        <dbReference type="EMBL" id="KIH63195.1"/>
    </source>
</evidence>
<dbReference type="Proteomes" id="UP000054047">
    <property type="component" value="Unassembled WGS sequence"/>
</dbReference>
<dbReference type="PANTHER" id="PTHR37984:SF5">
    <property type="entry name" value="PROTEIN NYNRIN-LIKE"/>
    <property type="match status" value="1"/>
</dbReference>
<gene>
    <name evidence="3" type="ORF">ANCDUO_06504</name>
</gene>
<dbReference type="InterPro" id="IPR036397">
    <property type="entry name" value="RNaseH_sf"/>
</dbReference>
<accession>A0A0C2GPB6</accession>
<dbReference type="InterPro" id="IPR041588">
    <property type="entry name" value="Integrase_H2C2"/>
</dbReference>
<dbReference type="Gene3D" id="3.30.420.10">
    <property type="entry name" value="Ribonuclease H-like superfamily/Ribonuclease H"/>
    <property type="match status" value="1"/>
</dbReference>
<dbReference type="PANTHER" id="PTHR37984">
    <property type="entry name" value="PROTEIN CBG26694"/>
    <property type="match status" value="1"/>
</dbReference>
<organism evidence="3 4">
    <name type="scientific">Ancylostoma duodenale</name>
    <dbReference type="NCBI Taxonomy" id="51022"/>
    <lineage>
        <taxon>Eukaryota</taxon>
        <taxon>Metazoa</taxon>
        <taxon>Ecdysozoa</taxon>
        <taxon>Nematoda</taxon>
        <taxon>Chromadorea</taxon>
        <taxon>Rhabditida</taxon>
        <taxon>Rhabditina</taxon>
        <taxon>Rhabditomorpha</taxon>
        <taxon>Strongyloidea</taxon>
        <taxon>Ancylostomatidae</taxon>
        <taxon>Ancylostomatinae</taxon>
        <taxon>Ancylostoma</taxon>
    </lineage>
</organism>
<dbReference type="Pfam" id="PF17921">
    <property type="entry name" value="Integrase_H2C2"/>
    <property type="match status" value="1"/>
</dbReference>
<dbReference type="OrthoDB" id="5832112at2759"/>
<proteinExistence type="predicted"/>
<dbReference type="GO" id="GO:0003964">
    <property type="term" value="F:RNA-directed DNA polymerase activity"/>
    <property type="evidence" value="ECO:0007669"/>
    <property type="project" value="UniProtKB-EC"/>
</dbReference>
<dbReference type="InterPro" id="IPR012337">
    <property type="entry name" value="RNaseH-like_sf"/>
</dbReference>
<reference evidence="3 4" key="1">
    <citation type="submission" date="2013-12" db="EMBL/GenBank/DDBJ databases">
        <title>Draft genome of the parsitic nematode Ancylostoma duodenale.</title>
        <authorList>
            <person name="Mitreva M."/>
        </authorList>
    </citation>
    <scope>NUCLEOTIDE SEQUENCE [LARGE SCALE GENOMIC DNA]</scope>
    <source>
        <strain evidence="3 4">Zhejiang</strain>
    </source>
</reference>
<dbReference type="InterPro" id="IPR050951">
    <property type="entry name" value="Retrovirus_Pol_polyprotein"/>
</dbReference>
<dbReference type="Gene3D" id="1.10.340.70">
    <property type="match status" value="1"/>
</dbReference>
<evidence type="ECO:0000259" key="2">
    <source>
        <dbReference type="Pfam" id="PF17921"/>
    </source>
</evidence>
<dbReference type="SUPFAM" id="SSF53098">
    <property type="entry name" value="Ribonuclease H-like"/>
    <property type="match status" value="1"/>
</dbReference>
<dbReference type="EMBL" id="KN728821">
    <property type="protein sequence ID" value="KIH63195.1"/>
    <property type="molecule type" value="Genomic_DNA"/>
</dbReference>
<dbReference type="EC" id="2.7.7.49" evidence="1"/>